<sequence>MDPPGGRDERHRQAERLRREEAYYHFINELSEVTAEELRQRLDGAKERVSSQPHPEPRPQSSAAEPGADASNGDSLLEWLNTFRRTGNATRSGQSGNQTWRAVSRTNPNSGEFRFSLEININHEQQEPGEHGDSSDLADHSMTPPPPAVSASPPTTAFHPSRPAPYSLQDATANSTARTAPGRRTGVRRTRSSGTPPVSLPITAHTVPPRNLPSSPSSPPPQPPLVFQSQEQDEGAARRAQIQRTASPVDIGERQNASEGPDCPGVLPDSSPQGTSGAREPRNRTRSRGRIRRSAGAMSRPSRRSRSPLERISTASLSPTTTTTNSSTSPAESTGSTAVSMEMGEAAVEPTAPPDPSEAGEEDGEAPGSGAGGVRRHPTIMLDLQVRRIRPGENRDRDSIASRTRSRARAAENTVTFESDSGGFRRTISRSERAGIRTYVSTIRIPLRRISETGLGEPSSMALRSILRQIMTGFGELSSLMETEADSEAVAPNQDSTVPNVGAQGQHGSSGEAGLMLGGEDSPRDVLTESEEDGQVRLSRTEGRASSRDTNNLVENGTLPILRLAHFFLLNEDEDEEHPRGLTKEQIDNLVTRTYGQVNLEGEQGRSCSVCINEYAQGNKLRCLPCAHEFHIHCIDRWLSENNTCPICRQPILSSHQE</sequence>
<dbReference type="EMBL" id="SRMA01026931">
    <property type="protein sequence ID" value="TRY65327.1"/>
    <property type="molecule type" value="Genomic_DNA"/>
</dbReference>
<dbReference type="EMBL" id="SRMA01026931">
    <property type="protein sequence ID" value="TRY65328.1"/>
    <property type="molecule type" value="Genomic_DNA"/>
</dbReference>
<keyword evidence="6" id="KW-0479">Metal-binding</keyword>
<dbReference type="FunFam" id="3.30.40.10:FF:000054">
    <property type="entry name" value="E3 ubiquitin-protein ligase RLIM isoform X1"/>
    <property type="match status" value="1"/>
</dbReference>
<gene>
    <name evidence="15" type="ORF">DNTS_002214</name>
</gene>
<evidence type="ECO:0000256" key="2">
    <source>
        <dbReference type="ARBA" id="ARBA00004123"/>
    </source>
</evidence>
<dbReference type="InterPro" id="IPR051834">
    <property type="entry name" value="RING_finger_E3_ligase"/>
</dbReference>
<evidence type="ECO:0000256" key="12">
    <source>
        <dbReference type="PROSITE-ProRule" id="PRU00175"/>
    </source>
</evidence>
<dbReference type="PROSITE" id="PS50089">
    <property type="entry name" value="ZF_RING_2"/>
    <property type="match status" value="1"/>
</dbReference>
<feature type="compositionally biased region" description="Basic and acidic residues" evidence="13">
    <location>
        <begin position="126"/>
        <end position="139"/>
    </location>
</feature>
<evidence type="ECO:0000313" key="15">
    <source>
        <dbReference type="EMBL" id="TRY65327.1"/>
    </source>
</evidence>
<evidence type="ECO:0000256" key="3">
    <source>
        <dbReference type="ARBA" id="ARBA00004906"/>
    </source>
</evidence>
<dbReference type="GO" id="GO:0016567">
    <property type="term" value="P:protein ubiquitination"/>
    <property type="evidence" value="ECO:0007669"/>
    <property type="project" value="TreeGrafter"/>
</dbReference>
<comment type="catalytic activity">
    <reaction evidence="1">
        <text>S-ubiquitinyl-[E2 ubiquitin-conjugating enzyme]-L-cysteine + [acceptor protein]-L-lysine = [E2 ubiquitin-conjugating enzyme]-L-cysteine + N(6)-ubiquitinyl-[acceptor protein]-L-lysine.</text>
        <dbReference type="EC" id="2.3.2.27"/>
    </reaction>
</comment>
<dbReference type="STRING" id="623744.A0A553NIT4"/>
<evidence type="ECO:0000256" key="13">
    <source>
        <dbReference type="SAM" id="MobiDB-lite"/>
    </source>
</evidence>
<feature type="region of interest" description="Disordered" evidence="13">
    <location>
        <begin position="126"/>
        <end position="413"/>
    </location>
</feature>
<feature type="compositionally biased region" description="Low complexity" evidence="13">
    <location>
        <begin position="310"/>
        <end position="334"/>
    </location>
</feature>
<dbReference type="InterPro" id="IPR013083">
    <property type="entry name" value="Znf_RING/FYVE/PHD"/>
</dbReference>
<dbReference type="GO" id="GO:0008270">
    <property type="term" value="F:zinc ion binding"/>
    <property type="evidence" value="ECO:0007669"/>
    <property type="project" value="UniProtKB-KW"/>
</dbReference>
<evidence type="ECO:0000256" key="9">
    <source>
        <dbReference type="ARBA" id="ARBA00022833"/>
    </source>
</evidence>
<dbReference type="PANTHER" id="PTHR45931">
    <property type="entry name" value="SI:CH211-59O9.10"/>
    <property type="match status" value="1"/>
</dbReference>
<accession>A0A553NIT4</accession>
<feature type="compositionally biased region" description="Low complexity" evidence="13">
    <location>
        <begin position="175"/>
        <end position="184"/>
    </location>
</feature>
<dbReference type="GO" id="GO:0006511">
    <property type="term" value="P:ubiquitin-dependent protein catabolic process"/>
    <property type="evidence" value="ECO:0007669"/>
    <property type="project" value="TreeGrafter"/>
</dbReference>
<comment type="caution">
    <text evidence="15">The sequence shown here is derived from an EMBL/GenBank/DDBJ whole genome shotgun (WGS) entry which is preliminary data.</text>
</comment>
<feature type="domain" description="RING-type" evidence="14">
    <location>
        <begin position="608"/>
        <end position="649"/>
    </location>
</feature>
<dbReference type="PANTHER" id="PTHR45931:SF2">
    <property type="entry name" value="E3 UBIQUITIN-PROTEIN LIGASE RNF6"/>
    <property type="match status" value="1"/>
</dbReference>
<feature type="compositionally biased region" description="Basic and acidic residues" evidence="13">
    <location>
        <begin position="390"/>
        <end position="400"/>
    </location>
</feature>
<name>A0A553NIT4_9TELE</name>
<dbReference type="GO" id="GO:0061630">
    <property type="term" value="F:ubiquitin protein ligase activity"/>
    <property type="evidence" value="ECO:0007669"/>
    <property type="project" value="UniProtKB-EC"/>
</dbReference>
<feature type="compositionally biased region" description="Basic residues" evidence="13">
    <location>
        <begin position="284"/>
        <end position="293"/>
    </location>
</feature>
<dbReference type="AlphaFoldDB" id="A0A553NIT4"/>
<dbReference type="Pfam" id="PF25914">
    <property type="entry name" value="RNF6_N"/>
    <property type="match status" value="1"/>
</dbReference>
<keyword evidence="9" id="KW-0862">Zinc</keyword>
<dbReference type="SMART" id="SM00184">
    <property type="entry name" value="RING"/>
    <property type="match status" value="1"/>
</dbReference>
<dbReference type="OrthoDB" id="8062037at2759"/>
<dbReference type="InterPro" id="IPR058896">
    <property type="entry name" value="RNF6/12_N"/>
</dbReference>
<dbReference type="InterPro" id="IPR001841">
    <property type="entry name" value="Znf_RING"/>
</dbReference>
<comment type="pathway">
    <text evidence="3">Protein modification; protein ubiquitination.</text>
</comment>
<feature type="compositionally biased region" description="Polar residues" evidence="13">
    <location>
        <begin position="83"/>
        <end position="110"/>
    </location>
</feature>
<evidence type="ECO:0000256" key="1">
    <source>
        <dbReference type="ARBA" id="ARBA00000900"/>
    </source>
</evidence>
<dbReference type="GO" id="GO:0045893">
    <property type="term" value="P:positive regulation of DNA-templated transcription"/>
    <property type="evidence" value="ECO:0007669"/>
    <property type="project" value="TreeGrafter"/>
</dbReference>
<dbReference type="CDD" id="cd16673">
    <property type="entry name" value="RING-H2_RNF6"/>
    <property type="match status" value="1"/>
</dbReference>
<reference evidence="15" key="2">
    <citation type="submission" date="2019-04" db="EMBL/GenBank/DDBJ databases">
        <authorList>
            <person name="Kadobianskyi M."/>
            <person name="Schulze L."/>
            <person name="Schuelke M."/>
            <person name="Judkewitz B."/>
        </authorList>
    </citation>
    <scope>NUCLEOTIDE SEQUENCE</scope>
    <source>
        <strain evidence="15">Bolton</strain>
        <tissue evidence="15">Whole-body</tissue>
    </source>
</reference>
<dbReference type="SUPFAM" id="SSF57850">
    <property type="entry name" value="RING/U-box"/>
    <property type="match status" value="1"/>
</dbReference>
<keyword evidence="16" id="KW-1185">Reference proteome</keyword>
<evidence type="ECO:0000256" key="4">
    <source>
        <dbReference type="ARBA" id="ARBA00012483"/>
    </source>
</evidence>
<keyword evidence="5" id="KW-0808">Transferase</keyword>
<evidence type="ECO:0000256" key="6">
    <source>
        <dbReference type="ARBA" id="ARBA00022723"/>
    </source>
</evidence>
<evidence type="ECO:0000256" key="10">
    <source>
        <dbReference type="ARBA" id="ARBA00023242"/>
    </source>
</evidence>
<evidence type="ECO:0000256" key="7">
    <source>
        <dbReference type="ARBA" id="ARBA00022771"/>
    </source>
</evidence>
<protein>
    <recommendedName>
        <fullName evidence="4">RING-type E3 ubiquitin transferase</fullName>
        <ecNumber evidence="4">2.3.2.27</ecNumber>
    </recommendedName>
</protein>
<feature type="region of interest" description="Disordered" evidence="13">
    <location>
        <begin position="38"/>
        <end position="111"/>
    </location>
</feature>
<dbReference type="Proteomes" id="UP000316079">
    <property type="component" value="Unassembled WGS sequence"/>
</dbReference>
<keyword evidence="10" id="KW-0539">Nucleus</keyword>
<dbReference type="Pfam" id="PF13639">
    <property type="entry name" value="zf-RING_2"/>
    <property type="match status" value="1"/>
</dbReference>
<evidence type="ECO:0000313" key="16">
    <source>
        <dbReference type="Proteomes" id="UP000316079"/>
    </source>
</evidence>
<evidence type="ECO:0000256" key="5">
    <source>
        <dbReference type="ARBA" id="ARBA00022679"/>
    </source>
</evidence>
<keyword evidence="8" id="KW-0833">Ubl conjugation pathway</keyword>
<reference evidence="15 16" key="1">
    <citation type="journal article" date="2019" name="Sci. Data">
        <title>Hybrid genome assembly and annotation of Danionella translucida.</title>
        <authorList>
            <person name="Kadobianskyi M."/>
            <person name="Schulze L."/>
            <person name="Schuelke M."/>
            <person name="Judkewitz B."/>
        </authorList>
    </citation>
    <scope>NUCLEOTIDE SEQUENCE [LARGE SCALE GENOMIC DNA]</scope>
    <source>
        <strain evidence="15 16">Bolton</strain>
    </source>
</reference>
<evidence type="ECO:0000256" key="8">
    <source>
        <dbReference type="ARBA" id="ARBA00022786"/>
    </source>
</evidence>
<dbReference type="EC" id="2.3.2.27" evidence="4"/>
<evidence type="ECO:0000256" key="11">
    <source>
        <dbReference type="ARBA" id="ARBA00038418"/>
    </source>
</evidence>
<keyword evidence="7 12" id="KW-0863">Zinc-finger</keyword>
<proteinExistence type="inferred from homology"/>
<feature type="region of interest" description="Disordered" evidence="13">
    <location>
        <begin position="483"/>
        <end position="552"/>
    </location>
</feature>
<dbReference type="Gene3D" id="3.30.40.10">
    <property type="entry name" value="Zinc/RING finger domain, C3HC4 (zinc finger)"/>
    <property type="match status" value="1"/>
</dbReference>
<organism evidence="15 16">
    <name type="scientific">Danionella cerebrum</name>
    <dbReference type="NCBI Taxonomy" id="2873325"/>
    <lineage>
        <taxon>Eukaryota</taxon>
        <taxon>Metazoa</taxon>
        <taxon>Chordata</taxon>
        <taxon>Craniata</taxon>
        <taxon>Vertebrata</taxon>
        <taxon>Euteleostomi</taxon>
        <taxon>Actinopterygii</taxon>
        <taxon>Neopterygii</taxon>
        <taxon>Teleostei</taxon>
        <taxon>Ostariophysi</taxon>
        <taxon>Cypriniformes</taxon>
        <taxon>Danionidae</taxon>
        <taxon>Danioninae</taxon>
        <taxon>Danionella</taxon>
    </lineage>
</organism>
<evidence type="ECO:0000259" key="14">
    <source>
        <dbReference type="PROSITE" id="PS50089"/>
    </source>
</evidence>
<feature type="compositionally biased region" description="Basic and acidic residues" evidence="13">
    <location>
        <begin position="38"/>
        <end position="49"/>
    </location>
</feature>
<comment type="subcellular location">
    <subcellularLocation>
        <location evidence="2">Nucleus</location>
    </subcellularLocation>
</comment>
<dbReference type="GO" id="GO:0005634">
    <property type="term" value="C:nucleus"/>
    <property type="evidence" value="ECO:0007669"/>
    <property type="project" value="UniProtKB-SubCell"/>
</dbReference>
<comment type="similarity">
    <text evidence="11">Belongs to the RNF12 family.</text>
</comment>